<name>A0A1X2IS67_9FUNG</name>
<dbReference type="AlphaFoldDB" id="A0A1X2IS67"/>
<dbReference type="InterPro" id="IPR023214">
    <property type="entry name" value="HAD_sf"/>
</dbReference>
<comment type="caution">
    <text evidence="1">The sequence shown here is derived from an EMBL/GenBank/DDBJ whole genome shotgun (WGS) entry which is preliminary data.</text>
</comment>
<dbReference type="SUPFAM" id="SSF56784">
    <property type="entry name" value="HAD-like"/>
    <property type="match status" value="1"/>
</dbReference>
<sequence length="303" mass="33894">MKTAIKPLVFVDFDETVTVKDTIGLLGQTGVEAQGSSIPWSYFVESYLEDYNREKQRQEQLPSSHFASMTILQQHVASIDSFRSVEKASLDRISASGVLGGFTRQQWQQEGAARVPLRPSAQSTLLNQVAPDRLYIVSLNWCKDWIRGALLSGRETADSQTPCYRDYVLDDDHLLCNDLTYDPTTQKSTGFIQPSILNTSDKSRYIQSILQKHNQKKLPHDRPTPSSIYIGDSAGDLLPLVECDIGIIIGNNSRLLETLRQAEITVKDGLDPLKTITTNQRSTSKVIYRVDDWNTIAESGILA</sequence>
<dbReference type="PANTHER" id="PTHR28181:SF1">
    <property type="entry name" value="COLD TOLERANCE PROTEIN 1"/>
    <property type="match status" value="1"/>
</dbReference>
<dbReference type="PANTHER" id="PTHR28181">
    <property type="entry name" value="UPF0655 PROTEIN YCR015C"/>
    <property type="match status" value="1"/>
</dbReference>
<dbReference type="Proteomes" id="UP000193560">
    <property type="component" value="Unassembled WGS sequence"/>
</dbReference>
<dbReference type="OrthoDB" id="10255128at2759"/>
<evidence type="ECO:0000313" key="1">
    <source>
        <dbReference type="EMBL" id="ORZ21388.1"/>
    </source>
</evidence>
<keyword evidence="2" id="KW-1185">Reference proteome</keyword>
<proteinExistence type="predicted"/>
<protein>
    <recommendedName>
        <fullName evidence="3">HAD-like domain-containing protein</fullName>
    </recommendedName>
</protein>
<dbReference type="InterPro" id="IPR050849">
    <property type="entry name" value="HAD-like_hydrolase_phosphatase"/>
</dbReference>
<gene>
    <name evidence="1" type="ORF">BCR42DRAFT_389138</name>
</gene>
<dbReference type="Gene3D" id="3.40.50.1000">
    <property type="entry name" value="HAD superfamily/HAD-like"/>
    <property type="match status" value="1"/>
</dbReference>
<dbReference type="EMBL" id="MCGE01000005">
    <property type="protein sequence ID" value="ORZ21388.1"/>
    <property type="molecule type" value="Genomic_DNA"/>
</dbReference>
<reference evidence="1 2" key="1">
    <citation type="submission" date="2016-07" db="EMBL/GenBank/DDBJ databases">
        <title>Pervasive Adenine N6-methylation of Active Genes in Fungi.</title>
        <authorList>
            <consortium name="DOE Joint Genome Institute"/>
            <person name="Mondo S.J."/>
            <person name="Dannebaum R.O."/>
            <person name="Kuo R.C."/>
            <person name="Labutti K."/>
            <person name="Haridas S."/>
            <person name="Kuo A."/>
            <person name="Salamov A."/>
            <person name="Ahrendt S.R."/>
            <person name="Lipzen A."/>
            <person name="Sullivan W."/>
            <person name="Andreopoulos W.B."/>
            <person name="Clum A."/>
            <person name="Lindquist E."/>
            <person name="Daum C."/>
            <person name="Ramamoorthy G.K."/>
            <person name="Gryganskyi A."/>
            <person name="Culley D."/>
            <person name="Magnuson J.K."/>
            <person name="James T.Y."/>
            <person name="O'Malley M.A."/>
            <person name="Stajich J.E."/>
            <person name="Spatafora J.W."/>
            <person name="Visel A."/>
            <person name="Grigoriev I.V."/>
        </authorList>
    </citation>
    <scope>NUCLEOTIDE SEQUENCE [LARGE SCALE GENOMIC DNA]</scope>
    <source>
        <strain evidence="1 2">NRRL 1336</strain>
    </source>
</reference>
<organism evidence="1 2">
    <name type="scientific">Absidia repens</name>
    <dbReference type="NCBI Taxonomy" id="90262"/>
    <lineage>
        <taxon>Eukaryota</taxon>
        <taxon>Fungi</taxon>
        <taxon>Fungi incertae sedis</taxon>
        <taxon>Mucoromycota</taxon>
        <taxon>Mucoromycotina</taxon>
        <taxon>Mucoromycetes</taxon>
        <taxon>Mucorales</taxon>
        <taxon>Cunninghamellaceae</taxon>
        <taxon>Absidia</taxon>
    </lineage>
</organism>
<evidence type="ECO:0000313" key="2">
    <source>
        <dbReference type="Proteomes" id="UP000193560"/>
    </source>
</evidence>
<dbReference type="InterPro" id="IPR036412">
    <property type="entry name" value="HAD-like_sf"/>
</dbReference>
<evidence type="ECO:0008006" key="3">
    <source>
        <dbReference type="Google" id="ProtNLM"/>
    </source>
</evidence>
<accession>A0A1X2IS67</accession>
<dbReference type="STRING" id="90262.A0A1X2IS67"/>